<name>A0A6A6DLH4_9PEZI</name>
<dbReference type="AlphaFoldDB" id="A0A6A6DLH4"/>
<dbReference type="Pfam" id="PF06985">
    <property type="entry name" value="HET"/>
    <property type="match status" value="1"/>
</dbReference>
<dbReference type="PANTHER" id="PTHR33112">
    <property type="entry name" value="DOMAIN PROTEIN, PUTATIVE-RELATED"/>
    <property type="match status" value="1"/>
</dbReference>
<keyword evidence="3" id="KW-1185">Reference proteome</keyword>
<evidence type="ECO:0000259" key="1">
    <source>
        <dbReference type="Pfam" id="PF06985"/>
    </source>
</evidence>
<dbReference type="OrthoDB" id="2958217at2759"/>
<sequence length="90" mass="10576">PCRLLCVGDREVKLVETNSSSAYEYVALAHQRRNNYIKYTSCDNITSWYYNIAMDTLPFMYQDAINATRQLGFKYPWIDSLYIIQDDSDD</sequence>
<feature type="non-terminal residue" evidence="2">
    <location>
        <position position="90"/>
    </location>
</feature>
<dbReference type="InterPro" id="IPR010730">
    <property type="entry name" value="HET"/>
</dbReference>
<dbReference type="EMBL" id="ML994659">
    <property type="protein sequence ID" value="KAF2180321.1"/>
    <property type="molecule type" value="Genomic_DNA"/>
</dbReference>
<reference evidence="2" key="1">
    <citation type="journal article" date="2020" name="Stud. Mycol.">
        <title>101 Dothideomycetes genomes: a test case for predicting lifestyles and emergence of pathogens.</title>
        <authorList>
            <person name="Haridas S."/>
            <person name="Albert R."/>
            <person name="Binder M."/>
            <person name="Bloem J."/>
            <person name="Labutti K."/>
            <person name="Salamov A."/>
            <person name="Andreopoulos B."/>
            <person name="Baker S."/>
            <person name="Barry K."/>
            <person name="Bills G."/>
            <person name="Bluhm B."/>
            <person name="Cannon C."/>
            <person name="Castanera R."/>
            <person name="Culley D."/>
            <person name="Daum C."/>
            <person name="Ezra D."/>
            <person name="Gonzalez J."/>
            <person name="Henrissat B."/>
            <person name="Kuo A."/>
            <person name="Liang C."/>
            <person name="Lipzen A."/>
            <person name="Lutzoni F."/>
            <person name="Magnuson J."/>
            <person name="Mondo S."/>
            <person name="Nolan M."/>
            <person name="Ohm R."/>
            <person name="Pangilinan J."/>
            <person name="Park H.-J."/>
            <person name="Ramirez L."/>
            <person name="Alfaro M."/>
            <person name="Sun H."/>
            <person name="Tritt A."/>
            <person name="Yoshinaga Y."/>
            <person name="Zwiers L.-H."/>
            <person name="Turgeon B."/>
            <person name="Goodwin S."/>
            <person name="Spatafora J."/>
            <person name="Crous P."/>
            <person name="Grigoriev I."/>
        </authorList>
    </citation>
    <scope>NUCLEOTIDE SEQUENCE</scope>
    <source>
        <strain evidence="2">CBS 207.26</strain>
    </source>
</reference>
<protein>
    <recommendedName>
        <fullName evidence="1">Heterokaryon incompatibility domain-containing protein</fullName>
    </recommendedName>
</protein>
<organism evidence="2 3">
    <name type="scientific">Zopfia rhizophila CBS 207.26</name>
    <dbReference type="NCBI Taxonomy" id="1314779"/>
    <lineage>
        <taxon>Eukaryota</taxon>
        <taxon>Fungi</taxon>
        <taxon>Dikarya</taxon>
        <taxon>Ascomycota</taxon>
        <taxon>Pezizomycotina</taxon>
        <taxon>Dothideomycetes</taxon>
        <taxon>Dothideomycetes incertae sedis</taxon>
        <taxon>Zopfiaceae</taxon>
        <taxon>Zopfia</taxon>
    </lineage>
</organism>
<dbReference type="PANTHER" id="PTHR33112:SF16">
    <property type="entry name" value="HETEROKARYON INCOMPATIBILITY DOMAIN-CONTAINING PROTEIN"/>
    <property type="match status" value="1"/>
</dbReference>
<feature type="domain" description="Heterokaryon incompatibility" evidence="1">
    <location>
        <begin position="25"/>
        <end position="89"/>
    </location>
</feature>
<gene>
    <name evidence="2" type="ORF">K469DRAFT_496510</name>
</gene>
<evidence type="ECO:0000313" key="3">
    <source>
        <dbReference type="Proteomes" id="UP000800200"/>
    </source>
</evidence>
<evidence type="ECO:0000313" key="2">
    <source>
        <dbReference type="EMBL" id="KAF2180321.1"/>
    </source>
</evidence>
<dbReference type="Proteomes" id="UP000800200">
    <property type="component" value="Unassembled WGS sequence"/>
</dbReference>
<accession>A0A6A6DLH4</accession>
<feature type="non-terminal residue" evidence="2">
    <location>
        <position position="1"/>
    </location>
</feature>
<proteinExistence type="predicted"/>